<dbReference type="PANTHER" id="PTHR43667">
    <property type="entry name" value="CYCLOPROPANE-FATTY-ACYL-PHOSPHOLIPID SYNTHASE"/>
    <property type="match status" value="1"/>
</dbReference>
<dbReference type="STRING" id="1464123.SAMN05444126_10852"/>
<dbReference type="EMBL" id="FOGV01000008">
    <property type="protein sequence ID" value="SER89496.1"/>
    <property type="molecule type" value="Genomic_DNA"/>
</dbReference>
<evidence type="ECO:0000313" key="1">
    <source>
        <dbReference type="EMBL" id="SER89496.1"/>
    </source>
</evidence>
<dbReference type="CDD" id="cd02440">
    <property type="entry name" value="AdoMet_MTases"/>
    <property type="match status" value="1"/>
</dbReference>
<gene>
    <name evidence="1" type="ORF">SAMN05444126_10852</name>
</gene>
<dbReference type="Pfam" id="PF07103">
    <property type="entry name" value="DUF1365"/>
    <property type="match status" value="1"/>
</dbReference>
<keyword evidence="2" id="KW-1185">Reference proteome</keyword>
<reference evidence="2" key="1">
    <citation type="submission" date="2016-10" db="EMBL/GenBank/DDBJ databases">
        <authorList>
            <person name="de Groot N.N."/>
        </authorList>
    </citation>
    <scope>NUCLEOTIDE SEQUENCE [LARGE SCALE GENOMIC DNA]</scope>
    <source>
        <strain evidence="2">10nlg</strain>
    </source>
</reference>
<protein>
    <submittedName>
        <fullName evidence="1">Cyclopropane-fatty-acyl-phospholipid synthase</fullName>
    </submittedName>
</protein>
<dbReference type="AlphaFoldDB" id="A0A1H9SX70"/>
<dbReference type="InterPro" id="IPR029063">
    <property type="entry name" value="SAM-dependent_MTases_sf"/>
</dbReference>
<dbReference type="PANTHER" id="PTHR43667:SF2">
    <property type="entry name" value="FATTY ACID C-METHYL TRANSFERASE"/>
    <property type="match status" value="1"/>
</dbReference>
<proteinExistence type="predicted"/>
<name>A0A1H9SX70_9BACI</name>
<organism evidence="1 2">
    <name type="scientific">Salisediminibacterium halotolerans</name>
    <dbReference type="NCBI Taxonomy" id="517425"/>
    <lineage>
        <taxon>Bacteria</taxon>
        <taxon>Bacillati</taxon>
        <taxon>Bacillota</taxon>
        <taxon>Bacilli</taxon>
        <taxon>Bacillales</taxon>
        <taxon>Bacillaceae</taxon>
        <taxon>Salisediminibacterium</taxon>
    </lineage>
</organism>
<dbReference type="InterPro" id="IPR050723">
    <property type="entry name" value="CFA/CMAS"/>
</dbReference>
<dbReference type="Pfam" id="PF02353">
    <property type="entry name" value="CMAS"/>
    <property type="match status" value="1"/>
</dbReference>
<dbReference type="Gene3D" id="3.40.50.150">
    <property type="entry name" value="Vaccinia Virus protein VP39"/>
    <property type="match status" value="1"/>
</dbReference>
<comment type="caution">
    <text evidence="1">The sequence shown here is derived from an EMBL/GenBank/DDBJ whole genome shotgun (WGS) entry which is preliminary data.</text>
</comment>
<accession>A0A1H9SX70</accession>
<evidence type="ECO:0000313" key="2">
    <source>
        <dbReference type="Proteomes" id="UP000199318"/>
    </source>
</evidence>
<dbReference type="Proteomes" id="UP000199318">
    <property type="component" value="Unassembled WGS sequence"/>
</dbReference>
<dbReference type="OrthoDB" id="9782855at2"/>
<sequence>MIANLYKGEMMHARIRPVTHEFKYPIYFISVDLGQLPGLDQETTLFSYNSFNLLSIHDKDYLLGQGTIQEKLQRCLTEADKPYADKIATVCLLTMPRFFNYIFNPVSFFYCYDNVGELLCIVVEVSNTFSEKHLYFLDNNNQLENSIRLTERDHAEITYEPNMRFKENKAFHVSPFNNMEGYYRFQLTDLKDAVQIHIYLHREDAPVLTTNLDVNALPFTDRTLFTSMFKIPFTATIAMPQILWQAAKLYFLKGMTLHMKPKPSSELTFSTAKPSVFLSFRMRLLFRYLERLKVGALKIEFPDKSVKTFGDHHSSFTAELNVHDFAFITKVIKGGDIGLGESYMDGDWSSPDLTSVFRLFLLNRKHLNYAHVKRKWLTDASVRLRHFLRRNNLSGSRKNIKAHYDLSNDFFETFLDGSMTYSGGIYYDKTDTLEQAQKNKLQAVIQKAEITAADHVLEIGSGWGSLAIEAVKTTGCTVTSVTLSEEQLKYAQARAEKEGVSDKITFEFCDYRNIGGSYDKIVSIEMFEAVGHENYGKFFSTCDRLLKPNGKLVMQVISIADQFYDTYRSKTDWIQAYIFPGGMLPSLTAMTQAMKKDSSFLVNDIDNIGIDYAYTLQEWRTRFFNKAEEIKELGFDNRFMRMWEYYLCYSEAGFLSNQVSNYQLVFLRPNEE</sequence>
<dbReference type="InterPro" id="IPR010775">
    <property type="entry name" value="DUF1365"/>
</dbReference>
<dbReference type="RefSeq" id="WP_093072565.1">
    <property type="nucleotide sequence ID" value="NZ_FOGV01000008.1"/>
</dbReference>
<dbReference type="SUPFAM" id="SSF53335">
    <property type="entry name" value="S-adenosyl-L-methionine-dependent methyltransferases"/>
    <property type="match status" value="1"/>
</dbReference>